<dbReference type="EMBL" id="CAMXCT030004193">
    <property type="protein sequence ID" value="CAL4795388.1"/>
    <property type="molecule type" value="Genomic_DNA"/>
</dbReference>
<gene>
    <name evidence="2" type="ORF">C1SCF055_LOCUS33556</name>
</gene>
<dbReference type="EMBL" id="CAMXCT020004193">
    <property type="protein sequence ID" value="CAL1161451.1"/>
    <property type="molecule type" value="Genomic_DNA"/>
</dbReference>
<evidence type="ECO:0000313" key="2">
    <source>
        <dbReference type="EMBL" id="CAI4008076.1"/>
    </source>
</evidence>
<dbReference type="EMBL" id="CAMXCT010004193">
    <property type="protein sequence ID" value="CAI4008076.1"/>
    <property type="molecule type" value="Genomic_DNA"/>
</dbReference>
<feature type="transmembrane region" description="Helical" evidence="1">
    <location>
        <begin position="181"/>
        <end position="199"/>
    </location>
</feature>
<dbReference type="Proteomes" id="UP001152797">
    <property type="component" value="Unassembled WGS sequence"/>
</dbReference>
<reference evidence="3 4" key="2">
    <citation type="submission" date="2024-05" db="EMBL/GenBank/DDBJ databases">
        <authorList>
            <person name="Chen Y."/>
            <person name="Shah S."/>
            <person name="Dougan E. K."/>
            <person name="Thang M."/>
            <person name="Chan C."/>
        </authorList>
    </citation>
    <scope>NUCLEOTIDE SEQUENCE [LARGE SCALE GENOMIC DNA]</scope>
</reference>
<keyword evidence="4" id="KW-1185">Reference proteome</keyword>
<evidence type="ECO:0000313" key="4">
    <source>
        <dbReference type="Proteomes" id="UP001152797"/>
    </source>
</evidence>
<keyword evidence="1" id="KW-0472">Membrane</keyword>
<name>A0A9P1DD34_9DINO</name>
<accession>A0A9P1DD34</accession>
<keyword evidence="1" id="KW-0812">Transmembrane</keyword>
<evidence type="ECO:0000313" key="3">
    <source>
        <dbReference type="EMBL" id="CAL4795388.1"/>
    </source>
</evidence>
<reference evidence="2" key="1">
    <citation type="submission" date="2022-10" db="EMBL/GenBank/DDBJ databases">
        <authorList>
            <person name="Chen Y."/>
            <person name="Dougan E. K."/>
            <person name="Chan C."/>
            <person name="Rhodes N."/>
            <person name="Thang M."/>
        </authorList>
    </citation>
    <scope>NUCLEOTIDE SEQUENCE</scope>
</reference>
<organism evidence="2">
    <name type="scientific">Cladocopium goreaui</name>
    <dbReference type="NCBI Taxonomy" id="2562237"/>
    <lineage>
        <taxon>Eukaryota</taxon>
        <taxon>Sar</taxon>
        <taxon>Alveolata</taxon>
        <taxon>Dinophyceae</taxon>
        <taxon>Suessiales</taxon>
        <taxon>Symbiodiniaceae</taxon>
        <taxon>Cladocopium</taxon>
    </lineage>
</organism>
<protein>
    <submittedName>
        <fullName evidence="2">Uncharacterized protein</fullName>
    </submittedName>
</protein>
<comment type="caution">
    <text evidence="2">The sequence shown here is derived from an EMBL/GenBank/DDBJ whole genome shotgun (WGS) entry which is preliminary data.</text>
</comment>
<sequence>MAQVSGKRRARVARALYTASCHSKMMLQQKEVQVLKLEKFLATLAKEVVVLSRRVEIVQANHLSLVEALRGVEQNLAAETWLRDEELKLLTILVQRSKQCDALNDQLAEQRHQAQHLGIDVLTARQRWTTALQMKEQAQSDAFSAEDAFQNEFLESASPDHPSLDGIHFEIDRCRLFLNRMILWTLATVFLIDAAFRMLDFA</sequence>
<keyword evidence="1" id="KW-1133">Transmembrane helix</keyword>
<evidence type="ECO:0000256" key="1">
    <source>
        <dbReference type="SAM" id="Phobius"/>
    </source>
</evidence>
<proteinExistence type="predicted"/>
<dbReference type="AlphaFoldDB" id="A0A9P1DD34"/>